<dbReference type="AlphaFoldDB" id="A0A161RIV1"/>
<dbReference type="Proteomes" id="UP000076510">
    <property type="component" value="Unassembled WGS sequence"/>
</dbReference>
<comment type="caution">
    <text evidence="2">The sequence shown here is derived from an EMBL/GenBank/DDBJ whole genome shotgun (WGS) entry which is preliminary data.</text>
</comment>
<evidence type="ECO:0000313" key="3">
    <source>
        <dbReference type="Proteomes" id="UP000076510"/>
    </source>
</evidence>
<accession>A0A161RIV1</accession>
<dbReference type="OrthoDB" id="1679483at2"/>
<dbReference type="RefSeq" id="WP_063191802.1">
    <property type="nucleotide sequence ID" value="NZ_JBLGCT010000001.1"/>
</dbReference>
<evidence type="ECO:0000313" key="2">
    <source>
        <dbReference type="EMBL" id="KZE44485.1"/>
    </source>
</evidence>
<organism evidence="2 3">
    <name type="scientific">Rossellomorea marisflavi</name>
    <dbReference type="NCBI Taxonomy" id="189381"/>
    <lineage>
        <taxon>Bacteria</taxon>
        <taxon>Bacillati</taxon>
        <taxon>Bacillota</taxon>
        <taxon>Bacilli</taxon>
        <taxon>Bacillales</taxon>
        <taxon>Bacillaceae</taxon>
        <taxon>Rossellomorea</taxon>
    </lineage>
</organism>
<feature type="transmembrane region" description="Helical" evidence="1">
    <location>
        <begin position="119"/>
        <end position="138"/>
    </location>
</feature>
<gene>
    <name evidence="2" type="ORF">AV649_07605</name>
</gene>
<feature type="transmembrane region" description="Helical" evidence="1">
    <location>
        <begin position="55"/>
        <end position="73"/>
    </location>
</feature>
<feature type="transmembrane region" description="Helical" evidence="1">
    <location>
        <begin position="93"/>
        <end position="112"/>
    </location>
</feature>
<proteinExistence type="predicted"/>
<evidence type="ECO:0008006" key="4">
    <source>
        <dbReference type="Google" id="ProtNLM"/>
    </source>
</evidence>
<feature type="transmembrane region" description="Helical" evidence="1">
    <location>
        <begin position="30"/>
        <end position="48"/>
    </location>
</feature>
<keyword evidence="1" id="KW-1133">Transmembrane helix</keyword>
<name>A0A161RIV1_9BACI</name>
<keyword evidence="1" id="KW-0812">Transmembrane</keyword>
<evidence type="ECO:0000256" key="1">
    <source>
        <dbReference type="SAM" id="Phobius"/>
    </source>
</evidence>
<keyword evidence="1" id="KW-0472">Membrane</keyword>
<reference evidence="3" key="1">
    <citation type="submission" date="2016-01" db="EMBL/GenBank/DDBJ databases">
        <title>Whole genome sequencing of Bhargavaea cecembensis T14.</title>
        <authorList>
            <person name="Hong K.W."/>
        </authorList>
    </citation>
    <scope>NUCLEOTIDE SEQUENCE [LARGE SCALE GENOMIC DNA]</scope>
    <source>
        <strain evidence="3">M19</strain>
    </source>
</reference>
<protein>
    <recommendedName>
        <fullName evidence="4">DUF817 domain-containing protein</fullName>
    </recommendedName>
</protein>
<dbReference type="EMBL" id="LQQY01000043">
    <property type="protein sequence ID" value="KZE44485.1"/>
    <property type="molecule type" value="Genomic_DNA"/>
</dbReference>
<feature type="transmembrane region" description="Helical" evidence="1">
    <location>
        <begin position="150"/>
        <end position="168"/>
    </location>
</feature>
<sequence>MNSTIEKTVQSTHEAEYSQWLHHDLFSPHWWAILLISLLFLVVFFILIDRQRYMFILLVFFISFFVIGSLDEIGKFFGLWAYPHQFLVFTHRFNAVDFAILPVMVTLIYQYFSKWTYYLYAHTIHSAIVAFIGIPLFIKFHLYHMIHWNTFYGFLTLYAAGLLIKYVCDAIMKKQKKSGMTL</sequence>